<keyword evidence="3" id="KW-1185">Reference proteome</keyword>
<feature type="compositionally biased region" description="Basic and acidic residues" evidence="1">
    <location>
        <begin position="1"/>
        <end position="18"/>
    </location>
</feature>
<organism evidence="2 3">
    <name type="scientific">Aspergillus saccharolyticus JOP 1030-1</name>
    <dbReference type="NCBI Taxonomy" id="1450539"/>
    <lineage>
        <taxon>Eukaryota</taxon>
        <taxon>Fungi</taxon>
        <taxon>Dikarya</taxon>
        <taxon>Ascomycota</taxon>
        <taxon>Pezizomycotina</taxon>
        <taxon>Eurotiomycetes</taxon>
        <taxon>Eurotiomycetidae</taxon>
        <taxon>Eurotiales</taxon>
        <taxon>Aspergillaceae</taxon>
        <taxon>Aspergillus</taxon>
        <taxon>Aspergillus subgen. Circumdati</taxon>
    </lineage>
</organism>
<evidence type="ECO:0000256" key="1">
    <source>
        <dbReference type="SAM" id="MobiDB-lite"/>
    </source>
</evidence>
<dbReference type="RefSeq" id="XP_025434194.1">
    <property type="nucleotide sequence ID" value="XM_025576273.1"/>
</dbReference>
<feature type="region of interest" description="Disordered" evidence="1">
    <location>
        <begin position="1"/>
        <end position="36"/>
    </location>
</feature>
<feature type="compositionally biased region" description="Polar residues" evidence="1">
    <location>
        <begin position="24"/>
        <end position="36"/>
    </location>
</feature>
<dbReference type="Proteomes" id="UP000248349">
    <property type="component" value="Unassembled WGS sequence"/>
</dbReference>
<name>A0A319AP01_9EURO</name>
<sequence length="151" mass="17235">MDKDLDATSHPTGDRGPVRDLGLSPQTVQQQPSSKYQRNITNLYHITRIDNRRMAIHLIVVVVVVSSADFYNNNNNNNNNKPLKFTAYSVVDHPAGSCNDAEEEPPRAQKKQGFRTIGFISQKHRETPPTRPELNTFRSLEYKSDQSFAHW</sequence>
<protein>
    <submittedName>
        <fullName evidence="2">Uncharacterized protein</fullName>
    </submittedName>
</protein>
<dbReference type="AlphaFoldDB" id="A0A319AP01"/>
<dbReference type="EMBL" id="KZ821222">
    <property type="protein sequence ID" value="PYH48212.1"/>
    <property type="molecule type" value="Genomic_DNA"/>
</dbReference>
<gene>
    <name evidence="2" type="ORF">BP01DRAFT_363382</name>
</gene>
<dbReference type="GeneID" id="37077502"/>
<evidence type="ECO:0000313" key="2">
    <source>
        <dbReference type="EMBL" id="PYH48212.1"/>
    </source>
</evidence>
<accession>A0A319AP01</accession>
<proteinExistence type="predicted"/>
<reference evidence="2 3" key="1">
    <citation type="submission" date="2016-12" db="EMBL/GenBank/DDBJ databases">
        <title>The genomes of Aspergillus section Nigri reveals drivers in fungal speciation.</title>
        <authorList>
            <consortium name="DOE Joint Genome Institute"/>
            <person name="Vesth T.C."/>
            <person name="Nybo J."/>
            <person name="Theobald S."/>
            <person name="Brandl J."/>
            <person name="Frisvad J.C."/>
            <person name="Nielsen K.F."/>
            <person name="Lyhne E.K."/>
            <person name="Kogle M.E."/>
            <person name="Kuo A."/>
            <person name="Riley R."/>
            <person name="Clum A."/>
            <person name="Nolan M."/>
            <person name="Lipzen A."/>
            <person name="Salamov A."/>
            <person name="Henrissat B."/>
            <person name="Wiebenga A."/>
            <person name="De Vries R.P."/>
            <person name="Grigoriev I.V."/>
            <person name="Mortensen U.H."/>
            <person name="Andersen M.R."/>
            <person name="Baker S.E."/>
        </authorList>
    </citation>
    <scope>NUCLEOTIDE SEQUENCE [LARGE SCALE GENOMIC DNA]</scope>
    <source>
        <strain evidence="2 3">JOP 1030-1</strain>
    </source>
</reference>
<evidence type="ECO:0000313" key="3">
    <source>
        <dbReference type="Proteomes" id="UP000248349"/>
    </source>
</evidence>